<accession>A0A0C1YRC6</accession>
<dbReference type="InterPro" id="IPR009078">
    <property type="entry name" value="Ferritin-like_SF"/>
</dbReference>
<dbReference type="InterPro" id="IPR012347">
    <property type="entry name" value="Ferritin-like"/>
</dbReference>
<organism evidence="2 3">
    <name type="scientific">Noviherbaspirillum autotrophicum</name>
    <dbReference type="NCBI Taxonomy" id="709839"/>
    <lineage>
        <taxon>Bacteria</taxon>
        <taxon>Pseudomonadati</taxon>
        <taxon>Pseudomonadota</taxon>
        <taxon>Betaproteobacteria</taxon>
        <taxon>Burkholderiales</taxon>
        <taxon>Oxalobacteraceae</taxon>
        <taxon>Noviherbaspirillum</taxon>
    </lineage>
</organism>
<sequence>MDNDEVISTLNDLIETCKDGEEGFLTCAQDVGDTTLKSFFSNRAQTCAAAALELQDLVRAYGGDPERGSSLGGALHRRWVDVKSAIMGHDDRAVLKECERGEDVAVSRYRNAIEKALPAELRTVVERQYQGVLKNHDQVRSLRDQYRSG</sequence>
<dbReference type="EMBL" id="JWJG01000028">
    <property type="protein sequence ID" value="KIF83202.1"/>
    <property type="molecule type" value="Genomic_DNA"/>
</dbReference>
<dbReference type="STRING" id="709839.TSA66_23980"/>
<dbReference type="InterPro" id="IPR019052">
    <property type="entry name" value="DUF2383"/>
</dbReference>
<reference evidence="2 3" key="1">
    <citation type="submission" date="2014-12" db="EMBL/GenBank/DDBJ databases">
        <title>Denitrispirillum autotrophicum gen. nov., sp. nov., Denitrifying, Facultatively Autotrophic Bacteria Isolated from Rice Paddy Soil.</title>
        <authorList>
            <person name="Ishii S."/>
            <person name="Ashida N."/>
            <person name="Ohno H."/>
            <person name="Otsuka S."/>
            <person name="Yokota A."/>
            <person name="Senoo K."/>
        </authorList>
    </citation>
    <scope>NUCLEOTIDE SEQUENCE [LARGE SCALE GENOMIC DNA]</scope>
    <source>
        <strain evidence="2 3">TSA66</strain>
    </source>
</reference>
<dbReference type="Proteomes" id="UP000031572">
    <property type="component" value="Unassembled WGS sequence"/>
</dbReference>
<dbReference type="InterPro" id="IPR011971">
    <property type="entry name" value="CHP02284"/>
</dbReference>
<dbReference type="PIRSF" id="PIRSF029477">
    <property type="entry name" value="UCP029477"/>
    <property type="match status" value="1"/>
</dbReference>
<dbReference type="RefSeq" id="WP_040041827.1">
    <property type="nucleotide sequence ID" value="NZ_JWJG01000028.1"/>
</dbReference>
<dbReference type="SUPFAM" id="SSF47240">
    <property type="entry name" value="Ferritin-like"/>
    <property type="match status" value="1"/>
</dbReference>
<dbReference type="InterPro" id="IPR016920">
    <property type="entry name" value="UCP029477"/>
</dbReference>
<dbReference type="NCBIfam" id="TIGR02284">
    <property type="entry name" value="PA2169 family four-helix-bundle protein"/>
    <property type="match status" value="1"/>
</dbReference>
<name>A0A0C1YRC6_9BURK</name>
<comment type="caution">
    <text evidence="2">The sequence shown here is derived from an EMBL/GenBank/DDBJ whole genome shotgun (WGS) entry which is preliminary data.</text>
</comment>
<protein>
    <submittedName>
        <fullName evidence="2">Aldehyde dehydrogenase</fullName>
    </submittedName>
</protein>
<proteinExistence type="predicted"/>
<evidence type="ECO:0000259" key="1">
    <source>
        <dbReference type="Pfam" id="PF09537"/>
    </source>
</evidence>
<dbReference type="Gene3D" id="1.20.1260.10">
    <property type="match status" value="1"/>
</dbReference>
<dbReference type="OrthoDB" id="282393at2"/>
<keyword evidence="3" id="KW-1185">Reference proteome</keyword>
<gene>
    <name evidence="2" type="ORF">TSA66_23980</name>
</gene>
<evidence type="ECO:0000313" key="3">
    <source>
        <dbReference type="Proteomes" id="UP000031572"/>
    </source>
</evidence>
<dbReference type="Pfam" id="PF09537">
    <property type="entry name" value="DUF2383"/>
    <property type="match status" value="1"/>
</dbReference>
<feature type="domain" description="DUF2383" evidence="1">
    <location>
        <begin position="5"/>
        <end position="115"/>
    </location>
</feature>
<evidence type="ECO:0000313" key="2">
    <source>
        <dbReference type="EMBL" id="KIF83202.1"/>
    </source>
</evidence>
<dbReference type="AlphaFoldDB" id="A0A0C1YRC6"/>